<reference evidence="2" key="1">
    <citation type="submission" date="2011-09" db="EMBL/GenBank/DDBJ databases">
        <title>Variation of the expressed major surface glycoprotein in Pneumocystis jirovecii.</title>
        <authorList>
            <person name="Beser J."/>
            <person name="Joannin N."/>
            <person name="Botero-Kleiven S."/>
            <person name="Lindh J."/>
            <person name="Hagblom P."/>
        </authorList>
    </citation>
    <scope>NUCLEOTIDE SEQUENCE</scope>
    <source>
        <strain evidence="2">S56</strain>
        <tissue evidence="2">Bronchoalveolar lavage</tissue>
    </source>
</reference>
<keyword evidence="1" id="KW-0175">Coiled coil</keyword>
<feature type="non-terminal residue" evidence="2">
    <location>
        <position position="1"/>
    </location>
</feature>
<sequence length="123" mass="14074">RAVKQRAAQAAQAVQSVYDDDEILLALVLKEDSKDEQKCKEELDKYCEELKNAKLEAKNAHNKHKDFCGEKSPEKKCKELKDKVTQKCNDFKTKLHTAAGKEISELTDDICKENERQCLFLEG</sequence>
<dbReference type="AlphaFoldDB" id="H6V641"/>
<organism evidence="2">
    <name type="scientific">Pneumocystis jirovecii</name>
    <name type="common">Human pneumocystis pneumonia agent</name>
    <dbReference type="NCBI Taxonomy" id="42068"/>
    <lineage>
        <taxon>Eukaryota</taxon>
        <taxon>Fungi</taxon>
        <taxon>Dikarya</taxon>
        <taxon>Ascomycota</taxon>
        <taxon>Taphrinomycotina</taxon>
        <taxon>Pneumocystomycetes</taxon>
        <taxon>Pneumocystaceae</taxon>
        <taxon>Pneumocystis</taxon>
    </lineage>
</organism>
<gene>
    <name evidence="2" type="primary">msg</name>
</gene>
<dbReference type="EMBL" id="JN793032">
    <property type="protein sequence ID" value="AEZ01930.1"/>
    <property type="molecule type" value="Genomic_DNA"/>
</dbReference>
<proteinExistence type="predicted"/>
<accession>H6V641</accession>
<protein>
    <submittedName>
        <fullName evidence="2">Major surface glycoprotein</fullName>
    </submittedName>
</protein>
<feature type="coiled-coil region" evidence="1">
    <location>
        <begin position="36"/>
        <end position="63"/>
    </location>
</feature>
<feature type="non-terminal residue" evidence="2">
    <location>
        <position position="123"/>
    </location>
</feature>
<evidence type="ECO:0000256" key="1">
    <source>
        <dbReference type="SAM" id="Coils"/>
    </source>
</evidence>
<name>H6V641_PNEJI</name>
<evidence type="ECO:0000313" key="2">
    <source>
        <dbReference type="EMBL" id="AEZ01930.1"/>
    </source>
</evidence>